<dbReference type="Gene3D" id="2.60.40.10">
    <property type="entry name" value="Immunoglobulins"/>
    <property type="match status" value="1"/>
</dbReference>
<name>A0A7S1RNA8_ALECA</name>
<evidence type="ECO:0000256" key="1">
    <source>
        <dbReference type="ARBA" id="ARBA00022801"/>
    </source>
</evidence>
<proteinExistence type="predicted"/>
<dbReference type="EMBL" id="HBGE01080247">
    <property type="protein sequence ID" value="CAD9171139.1"/>
    <property type="molecule type" value="Transcribed_RNA"/>
</dbReference>
<dbReference type="InterPro" id="IPR000387">
    <property type="entry name" value="Tyr_Pase_dom"/>
</dbReference>
<dbReference type="InterPro" id="IPR032640">
    <property type="entry name" value="AMPK1_CBM"/>
</dbReference>
<dbReference type="InterPro" id="IPR020422">
    <property type="entry name" value="TYR_PHOSPHATASE_DUAL_dom"/>
</dbReference>
<evidence type="ECO:0008006" key="6">
    <source>
        <dbReference type="Google" id="ProtNLM"/>
    </source>
</evidence>
<evidence type="ECO:0000256" key="2">
    <source>
        <dbReference type="ARBA" id="ARBA00022912"/>
    </source>
</evidence>
<dbReference type="InterPro" id="IPR045204">
    <property type="entry name" value="DSP_laforin-like"/>
</dbReference>
<dbReference type="PROSITE" id="PS50056">
    <property type="entry name" value="TYR_PHOSPHATASE_2"/>
    <property type="match status" value="1"/>
</dbReference>
<dbReference type="InterPro" id="IPR013783">
    <property type="entry name" value="Ig-like_fold"/>
</dbReference>
<evidence type="ECO:0000313" key="5">
    <source>
        <dbReference type="EMBL" id="CAD9171139.1"/>
    </source>
</evidence>
<sequence length="322" mass="35313">MMASGEDGAKVSDEYSKIMMGKMGSTLEYKHEAGMNYARVSPKLFVGSCLQTAKDVEVLHGEKVGIVFCLQEDKDMQHFGLDIEPIQKRAGELGIAHVREPIQDFDPLSLRKRLPGAVRRLAQELAARKEDESAYIHCTAGLGRAPGVALAYMFWSDGRCLDEAYRSMYEVRRCHPQLGMIRAATCDMLSGEEGGLGGLIPTRIEIVRDGALKVEIAGLDVGWKGHHLVLEKDSATGKFVLNRDLPAGSYQYKFIVDGEWQACTDLPTVVDNGNLNNVIDVVPDPSSPDAERRSRIMADGGRPNEEELAKIRARLLGAAPSV</sequence>
<keyword evidence="2" id="KW-0904">Protein phosphatase</keyword>
<dbReference type="Gene3D" id="3.90.190.10">
    <property type="entry name" value="Protein tyrosine phosphatase superfamily"/>
    <property type="match status" value="1"/>
</dbReference>
<evidence type="ECO:0000259" key="3">
    <source>
        <dbReference type="PROSITE" id="PS50054"/>
    </source>
</evidence>
<dbReference type="GO" id="GO:0009507">
    <property type="term" value="C:chloroplast"/>
    <property type="evidence" value="ECO:0007669"/>
    <property type="project" value="TreeGrafter"/>
</dbReference>
<dbReference type="InterPro" id="IPR014756">
    <property type="entry name" value="Ig_E-set"/>
</dbReference>
<reference evidence="5" key="1">
    <citation type="submission" date="2021-01" db="EMBL/GenBank/DDBJ databases">
        <authorList>
            <person name="Corre E."/>
            <person name="Pelletier E."/>
            <person name="Niang G."/>
            <person name="Scheremetjew M."/>
            <person name="Finn R."/>
            <person name="Kale V."/>
            <person name="Holt S."/>
            <person name="Cochrane G."/>
            <person name="Meng A."/>
            <person name="Brown T."/>
            <person name="Cohen L."/>
        </authorList>
    </citation>
    <scope>NUCLEOTIDE SEQUENCE</scope>
    <source>
        <strain evidence="5">OF101</strain>
    </source>
</reference>
<dbReference type="GO" id="GO:0019203">
    <property type="term" value="F:carbohydrate phosphatase activity"/>
    <property type="evidence" value="ECO:0007669"/>
    <property type="project" value="InterPro"/>
</dbReference>
<organism evidence="5">
    <name type="scientific">Alexandrium catenella</name>
    <name type="common">Red tide dinoflagellate</name>
    <name type="synonym">Gonyaulax catenella</name>
    <dbReference type="NCBI Taxonomy" id="2925"/>
    <lineage>
        <taxon>Eukaryota</taxon>
        <taxon>Sar</taxon>
        <taxon>Alveolata</taxon>
        <taxon>Dinophyceae</taxon>
        <taxon>Gonyaulacales</taxon>
        <taxon>Pyrocystaceae</taxon>
        <taxon>Alexandrium</taxon>
    </lineage>
</organism>
<dbReference type="GO" id="GO:0004721">
    <property type="term" value="F:phosphoprotein phosphatase activity"/>
    <property type="evidence" value="ECO:0007669"/>
    <property type="project" value="UniProtKB-KW"/>
</dbReference>
<feature type="domain" description="Tyrosine-protein phosphatase" evidence="3">
    <location>
        <begin position="36"/>
        <end position="193"/>
    </location>
</feature>
<dbReference type="Pfam" id="PF16561">
    <property type="entry name" value="AMPK1_CBM"/>
    <property type="match status" value="1"/>
</dbReference>
<dbReference type="GO" id="GO:2001070">
    <property type="term" value="F:starch binding"/>
    <property type="evidence" value="ECO:0007669"/>
    <property type="project" value="TreeGrafter"/>
</dbReference>
<dbReference type="PROSITE" id="PS50054">
    <property type="entry name" value="TYR_PHOSPHATASE_DUAL"/>
    <property type="match status" value="1"/>
</dbReference>
<dbReference type="SUPFAM" id="SSF81296">
    <property type="entry name" value="E set domains"/>
    <property type="match status" value="1"/>
</dbReference>
<evidence type="ECO:0000259" key="4">
    <source>
        <dbReference type="PROSITE" id="PS50056"/>
    </source>
</evidence>
<dbReference type="AlphaFoldDB" id="A0A7S1RNA8"/>
<protein>
    <recommendedName>
        <fullName evidence="6">Tyrosine specific protein phosphatases domain-containing protein</fullName>
    </recommendedName>
</protein>
<dbReference type="CDD" id="cd02859">
    <property type="entry name" value="E_set_AMPKbeta_like_N"/>
    <property type="match status" value="1"/>
</dbReference>
<dbReference type="SUPFAM" id="SSF52799">
    <property type="entry name" value="(Phosphotyrosine protein) phosphatases II"/>
    <property type="match status" value="1"/>
</dbReference>
<dbReference type="PANTHER" id="PTHR46642:SF3">
    <property type="entry name" value="PHOSPHOGLUCAN PHOSPHATASE DSP4, CHLOROPLASTIC"/>
    <property type="match status" value="1"/>
</dbReference>
<accession>A0A7S1RNA8</accession>
<dbReference type="InterPro" id="IPR029021">
    <property type="entry name" value="Prot-tyrosine_phosphatase-like"/>
</dbReference>
<dbReference type="GO" id="GO:0005983">
    <property type="term" value="P:starch catabolic process"/>
    <property type="evidence" value="ECO:0007669"/>
    <property type="project" value="TreeGrafter"/>
</dbReference>
<dbReference type="CDD" id="cd14526">
    <property type="entry name" value="DSP_laforin-like"/>
    <property type="match status" value="1"/>
</dbReference>
<dbReference type="PANTHER" id="PTHR46642">
    <property type="entry name" value="DUAL SPECIFICITY PHOSPHATASE, SUBGROUP, CATALYTIC DOMAIN"/>
    <property type="match status" value="1"/>
</dbReference>
<dbReference type="InterPro" id="IPR052832">
    <property type="entry name" value="Starch-Glucan_Phosphatase"/>
</dbReference>
<feature type="domain" description="Tyrosine specific protein phosphatases" evidence="4">
    <location>
        <begin position="112"/>
        <end position="172"/>
    </location>
</feature>
<keyword evidence="1" id="KW-0378">Hydrolase</keyword>
<gene>
    <name evidence="5" type="ORF">ACAT0790_LOCUS47908</name>
</gene>